<dbReference type="Gene3D" id="3.90.79.40">
    <property type="entry name" value="EvaA sugar 2,3-dehydratase subunit"/>
    <property type="match status" value="2"/>
</dbReference>
<dbReference type="GO" id="GO:0016829">
    <property type="term" value="F:lyase activity"/>
    <property type="evidence" value="ECO:0007669"/>
    <property type="project" value="InterPro"/>
</dbReference>
<evidence type="ECO:0000313" key="2">
    <source>
        <dbReference type="EMBL" id="QBG82534.1"/>
    </source>
</evidence>
<dbReference type="InterPro" id="IPR038153">
    <property type="entry name" value="EvaA-like_sf"/>
</dbReference>
<dbReference type="AlphaFoldDB" id="A0A481S849"/>
<feature type="domain" description="dTDP-4-dehydro-6-deoxy-alpha-D-glucopyranose 2,3-dehydratase" evidence="1">
    <location>
        <begin position="251"/>
        <end position="447"/>
    </location>
</feature>
<gene>
    <name evidence="2" type="primary">ossS</name>
</gene>
<organism evidence="2">
    <name type="scientific">Streptomyces ossamyceticus</name>
    <dbReference type="NCBI Taxonomy" id="249581"/>
    <lineage>
        <taxon>Bacteria</taxon>
        <taxon>Bacillati</taxon>
        <taxon>Actinomycetota</taxon>
        <taxon>Actinomycetes</taxon>
        <taxon>Kitasatosporales</taxon>
        <taxon>Streptomycetaceae</taxon>
        <taxon>Streptomyces</taxon>
    </lineage>
</organism>
<proteinExistence type="predicted"/>
<sequence>MVNAPHTHADFADWFAERARVNDQRVETIPFSALSGWEFDGTTGDLRHHTGRFFSVRGLRVREPGSPTSGGGGPREWSQPIIHQPEIGVLGILARTFDGVRHYLMQAKAEPGNVNGVQLSPTVQATRSNYTRVHRGGSVRYLEHFTDRRGRVLVDVLQSEQGSWFLHKRNRNMVIETDDDVPVDDDFRWLTLEEIRALLHRDNVINMDARTVLSCLPRPHPAADGRDGPGHAWAASSAALGPDQGALLSLTELSSWFTGAKTRCDLTAELVPLAGIAGWRRTSAEIAPEDGGRFRIVAVDVTAPHREVPHWTQPMLAPCAPALAALLYRTIGGIPHFLVQAQVQEGCLDKLEIGPTVHCLPDDHHDRPPYLDVLGSLAPDRIRYDRIQSEEGGRFFAAENRYVIAELDEDFPTEVPPRHCWATLGQLKELLRHSHYLNIEARTLVACAEALR</sequence>
<dbReference type="Pfam" id="PF03559">
    <property type="entry name" value="Hexose_dehydrat"/>
    <property type="match status" value="2"/>
</dbReference>
<reference evidence="2" key="1">
    <citation type="submission" date="2018-08" db="EMBL/GenBank/DDBJ databases">
        <title>Biosynthetic gene cluster for the macrocyclic polyketide ossamycin, bearing an unusual appended spiroacetal moiety.</title>
        <authorList>
            <person name="Bilyk O."/>
            <person name="Samborskyy M."/>
            <person name="Leadlay P."/>
        </authorList>
    </citation>
    <scope>NUCLEOTIDE SEQUENCE</scope>
    <source>
        <strain evidence="2">DSM 40824</strain>
    </source>
</reference>
<dbReference type="EMBL" id="MH763624">
    <property type="protein sequence ID" value="QBG82534.1"/>
    <property type="molecule type" value="Genomic_DNA"/>
</dbReference>
<name>A0A481S849_9ACTN</name>
<dbReference type="InterPro" id="IPR005212">
    <property type="entry name" value="EvaA-like"/>
</dbReference>
<protein>
    <submittedName>
        <fullName evidence="2">NDP-hexose 2,3-dehydratase</fullName>
    </submittedName>
</protein>
<evidence type="ECO:0000259" key="1">
    <source>
        <dbReference type="Pfam" id="PF03559"/>
    </source>
</evidence>
<feature type="domain" description="dTDP-4-dehydro-6-deoxy-alpha-D-glucopyranose 2,3-dehydratase" evidence="1">
    <location>
        <begin position="9"/>
        <end position="216"/>
    </location>
</feature>
<accession>A0A481S849</accession>